<dbReference type="EMBL" id="JASMQC010000003">
    <property type="protein sequence ID" value="KAK1946473.1"/>
    <property type="molecule type" value="Genomic_DNA"/>
</dbReference>
<keyword evidence="2" id="KW-0812">Transmembrane</keyword>
<comment type="caution">
    <text evidence="3">The sequence shown here is derived from an EMBL/GenBank/DDBJ whole genome shotgun (WGS) entry which is preliminary data.</text>
</comment>
<dbReference type="Proteomes" id="UP001259832">
    <property type="component" value="Unassembled WGS sequence"/>
</dbReference>
<evidence type="ECO:0000313" key="3">
    <source>
        <dbReference type="EMBL" id="KAK1946473.1"/>
    </source>
</evidence>
<evidence type="ECO:0000256" key="1">
    <source>
        <dbReference type="SAM" id="MobiDB-lite"/>
    </source>
</evidence>
<sequence length="98" mass="10934">MSYQTVKTGGVDIWTDLLIACLVVFVVLAPAFFFKAPADPETVQNSPPKRTSVYRHKDNEMPVKRRRADIQQRLSGSRVSEVVPKHSTSNGTASKKVF</sequence>
<keyword evidence="4" id="KW-1185">Reference proteome</keyword>
<keyword evidence="2" id="KW-1133">Transmembrane helix</keyword>
<feature type="transmembrane region" description="Helical" evidence="2">
    <location>
        <begin position="13"/>
        <end position="34"/>
    </location>
</feature>
<organism evidence="3 4">
    <name type="scientific">Phytophthora citrophthora</name>
    <dbReference type="NCBI Taxonomy" id="4793"/>
    <lineage>
        <taxon>Eukaryota</taxon>
        <taxon>Sar</taxon>
        <taxon>Stramenopiles</taxon>
        <taxon>Oomycota</taxon>
        <taxon>Peronosporomycetes</taxon>
        <taxon>Peronosporales</taxon>
        <taxon>Peronosporaceae</taxon>
        <taxon>Phytophthora</taxon>
    </lineage>
</organism>
<keyword evidence="2" id="KW-0472">Membrane</keyword>
<accession>A0AAD9GYL6</accession>
<reference evidence="3" key="1">
    <citation type="submission" date="2023-08" db="EMBL/GenBank/DDBJ databases">
        <title>Reference Genome Resource for the Citrus Pathogen Phytophthora citrophthora.</title>
        <authorList>
            <person name="Moller H."/>
            <person name="Coetzee B."/>
            <person name="Rose L.J."/>
            <person name="Van Niekerk J.M."/>
        </authorList>
    </citation>
    <scope>NUCLEOTIDE SEQUENCE</scope>
    <source>
        <strain evidence="3">STE-U-9442</strain>
    </source>
</reference>
<name>A0AAD9GYL6_9STRA</name>
<protein>
    <submittedName>
        <fullName evidence="3">Uncharacterized protein</fullName>
    </submittedName>
</protein>
<feature type="region of interest" description="Disordered" evidence="1">
    <location>
        <begin position="38"/>
        <end position="98"/>
    </location>
</feature>
<dbReference type="AlphaFoldDB" id="A0AAD9GYL6"/>
<evidence type="ECO:0000256" key="2">
    <source>
        <dbReference type="SAM" id="Phobius"/>
    </source>
</evidence>
<gene>
    <name evidence="3" type="ORF">P3T76_002026</name>
</gene>
<proteinExistence type="predicted"/>
<evidence type="ECO:0000313" key="4">
    <source>
        <dbReference type="Proteomes" id="UP001259832"/>
    </source>
</evidence>
<feature type="compositionally biased region" description="Polar residues" evidence="1">
    <location>
        <begin position="86"/>
        <end position="98"/>
    </location>
</feature>